<dbReference type="InterPro" id="IPR006527">
    <property type="entry name" value="F-box-assoc_dom_typ1"/>
</dbReference>
<keyword evidence="3" id="KW-1185">Reference proteome</keyword>
<dbReference type="InterPro" id="IPR017451">
    <property type="entry name" value="F-box-assoc_interact_dom"/>
</dbReference>
<dbReference type="NCBIfam" id="TIGR01640">
    <property type="entry name" value="F_box_assoc_1"/>
    <property type="match status" value="1"/>
</dbReference>
<dbReference type="RefSeq" id="XP_008776766.2">
    <property type="nucleotide sequence ID" value="XM_008778544.2"/>
</dbReference>
<organism evidence="3 4">
    <name type="scientific">Phoenix dactylifera</name>
    <name type="common">Date palm</name>
    <dbReference type="NCBI Taxonomy" id="42345"/>
    <lineage>
        <taxon>Eukaryota</taxon>
        <taxon>Viridiplantae</taxon>
        <taxon>Streptophyta</taxon>
        <taxon>Embryophyta</taxon>
        <taxon>Tracheophyta</taxon>
        <taxon>Spermatophyta</taxon>
        <taxon>Magnoliopsida</taxon>
        <taxon>Liliopsida</taxon>
        <taxon>Arecaceae</taxon>
        <taxon>Coryphoideae</taxon>
        <taxon>Phoeniceae</taxon>
        <taxon>Phoenix</taxon>
    </lineage>
</organism>
<dbReference type="InterPro" id="IPR001810">
    <property type="entry name" value="F-box_dom"/>
</dbReference>
<dbReference type="AlphaFoldDB" id="A0A8B7BHC5"/>
<dbReference type="PANTHER" id="PTHR35546:SF130">
    <property type="entry name" value="EXPRESSED PROTEIN"/>
    <property type="match status" value="1"/>
</dbReference>
<evidence type="ECO:0000259" key="2">
    <source>
        <dbReference type="Pfam" id="PF07734"/>
    </source>
</evidence>
<name>A0A8B7BHC5_PHODC</name>
<feature type="domain" description="F-box associated beta-propeller type 1" evidence="2">
    <location>
        <begin position="107"/>
        <end position="248"/>
    </location>
</feature>
<dbReference type="Pfam" id="PF07734">
    <property type="entry name" value="FBA_1"/>
    <property type="match status" value="1"/>
</dbReference>
<gene>
    <name evidence="4" type="primary">LOC103696823</name>
</gene>
<reference evidence="4" key="1">
    <citation type="submission" date="2025-08" db="UniProtKB">
        <authorList>
            <consortium name="RefSeq"/>
        </authorList>
    </citation>
    <scope>IDENTIFICATION</scope>
    <source>
        <tissue evidence="4">Young leaves</tissue>
    </source>
</reference>
<dbReference type="OrthoDB" id="650045at2759"/>
<sequence>MAIIFEDMPTKKGHKKDGPLSDAVLVKILFRLPLDTLCRFRCASKAFRDLIAGPAFQSAMFLPTVHGLLLRTAAASGGYRYIPTNPGHIIHALLASSLLAIPGHPADIDVLDSCHGLLLYRTFSHPDLFNVYNVTTRQHLVLPLPFLVAGLDVAGIAFDPRRSRHFKVVLISKPAFKSRRAFEVYSSERGSWFKPRVPVELVDGLPVLPPKKPVFVAGKLHFEALQGKLLRFDFKKEIFDVLPLHRDCVVDAAWRRFGDCGGSLYHAEYDCSRLRLRVWRLDVHERWVPTYSAVFPPWCTIKAFHPAVEGYVILSSFDGIYWCHLCTPFVAAGICRFAHENESRKVGEVFLIMPNFLYSFPGPDRWWCFSPKS</sequence>
<proteinExistence type="predicted"/>
<dbReference type="PANTHER" id="PTHR35546">
    <property type="entry name" value="F-BOX PROTEIN INTERACTION DOMAIN PROTEIN-RELATED"/>
    <property type="match status" value="1"/>
</dbReference>
<evidence type="ECO:0000313" key="4">
    <source>
        <dbReference type="RefSeq" id="XP_008776766.2"/>
    </source>
</evidence>
<dbReference type="GeneID" id="103696823"/>
<dbReference type="KEGG" id="pda:103696823"/>
<dbReference type="Pfam" id="PF00646">
    <property type="entry name" value="F-box"/>
    <property type="match status" value="1"/>
</dbReference>
<dbReference type="InterPro" id="IPR036047">
    <property type="entry name" value="F-box-like_dom_sf"/>
</dbReference>
<protein>
    <submittedName>
        <fullName evidence="4">F-box/kelch-repeat protein At3g23880-like</fullName>
    </submittedName>
</protein>
<dbReference type="Proteomes" id="UP000228380">
    <property type="component" value="Unplaced"/>
</dbReference>
<dbReference type="InterPro" id="IPR055290">
    <property type="entry name" value="At3g26010-like"/>
</dbReference>
<evidence type="ECO:0000313" key="3">
    <source>
        <dbReference type="Proteomes" id="UP000228380"/>
    </source>
</evidence>
<evidence type="ECO:0000259" key="1">
    <source>
        <dbReference type="Pfam" id="PF00646"/>
    </source>
</evidence>
<accession>A0A8B7BHC5</accession>
<dbReference type="SUPFAM" id="SSF81383">
    <property type="entry name" value="F-box domain"/>
    <property type="match status" value="1"/>
</dbReference>
<feature type="domain" description="F-box" evidence="1">
    <location>
        <begin position="20"/>
        <end position="54"/>
    </location>
</feature>